<dbReference type="EMBL" id="BOOY01000014">
    <property type="protein sequence ID" value="GIJ02659.1"/>
    <property type="molecule type" value="Genomic_DNA"/>
</dbReference>
<evidence type="ECO:0000256" key="2">
    <source>
        <dbReference type="SAM" id="Phobius"/>
    </source>
</evidence>
<keyword evidence="2" id="KW-0472">Membrane</keyword>
<dbReference type="Proteomes" id="UP000652013">
    <property type="component" value="Unassembled WGS sequence"/>
</dbReference>
<feature type="compositionally biased region" description="Low complexity" evidence="1">
    <location>
        <begin position="209"/>
        <end position="241"/>
    </location>
</feature>
<sequence length="314" mass="31840">MGSGRPRRAPAYRRPDLTLVVVMLLAAAVAFAAIGWRDDRTATTEPVLATSPLFDDDGGDAMFALAAMEPDIAVQRCVQVGYGGPAVPGTVRLTAADVRGALAGRIAVTVERGTGGRYGDCAGFRGAPIYAGTLRDLADDHDDGLDTGWSPGAGESAAFRVTVRLAGQEQPAPGAAAAASFVWQLRGPAPVAPQATGGTPAPPGPASPAPSAAPSSAASPSSPATGAPTTSGAVPAAPPAGRTASTGGMAAVLEDVRRFLEQAGRYAAVPIAAIVALLLFLLVQSRLDQRDPKLALAPVWADDHLWIPESPEQS</sequence>
<organism evidence="3 4">
    <name type="scientific">Spirilliplanes yamanashiensis</name>
    <dbReference type="NCBI Taxonomy" id="42233"/>
    <lineage>
        <taxon>Bacteria</taxon>
        <taxon>Bacillati</taxon>
        <taxon>Actinomycetota</taxon>
        <taxon>Actinomycetes</taxon>
        <taxon>Micromonosporales</taxon>
        <taxon>Micromonosporaceae</taxon>
        <taxon>Spirilliplanes</taxon>
    </lineage>
</organism>
<keyword evidence="2" id="KW-0812">Transmembrane</keyword>
<reference evidence="3" key="1">
    <citation type="submission" date="2021-01" db="EMBL/GenBank/DDBJ databases">
        <title>Whole genome shotgun sequence of Spirilliplanes yamanashiensis NBRC 15828.</title>
        <authorList>
            <person name="Komaki H."/>
            <person name="Tamura T."/>
        </authorList>
    </citation>
    <scope>NUCLEOTIDE SEQUENCE</scope>
    <source>
        <strain evidence="3">NBRC 15828</strain>
    </source>
</reference>
<protein>
    <submittedName>
        <fullName evidence="3">Uncharacterized protein</fullName>
    </submittedName>
</protein>
<evidence type="ECO:0000313" key="3">
    <source>
        <dbReference type="EMBL" id="GIJ02659.1"/>
    </source>
</evidence>
<feature type="transmembrane region" description="Helical" evidence="2">
    <location>
        <begin position="263"/>
        <end position="283"/>
    </location>
</feature>
<feature type="region of interest" description="Disordered" evidence="1">
    <location>
        <begin position="190"/>
        <end position="245"/>
    </location>
</feature>
<evidence type="ECO:0000256" key="1">
    <source>
        <dbReference type="SAM" id="MobiDB-lite"/>
    </source>
</evidence>
<gene>
    <name evidence="3" type="ORF">Sya03_20110</name>
</gene>
<feature type="compositionally biased region" description="Low complexity" evidence="1">
    <location>
        <begin position="190"/>
        <end position="199"/>
    </location>
</feature>
<comment type="caution">
    <text evidence="3">The sequence shown here is derived from an EMBL/GenBank/DDBJ whole genome shotgun (WGS) entry which is preliminary data.</text>
</comment>
<dbReference type="AlphaFoldDB" id="A0A8J3Y6Y9"/>
<accession>A0A8J3Y6Y9</accession>
<dbReference type="RefSeq" id="WP_203937961.1">
    <property type="nucleotide sequence ID" value="NZ_BAAAGJ010000009.1"/>
</dbReference>
<proteinExistence type="predicted"/>
<evidence type="ECO:0000313" key="4">
    <source>
        <dbReference type="Proteomes" id="UP000652013"/>
    </source>
</evidence>
<name>A0A8J3Y6Y9_9ACTN</name>
<keyword evidence="4" id="KW-1185">Reference proteome</keyword>
<keyword evidence="2" id="KW-1133">Transmembrane helix</keyword>